<evidence type="ECO:0000313" key="12">
    <source>
        <dbReference type="Proteomes" id="UP000183997"/>
    </source>
</evidence>
<feature type="transmembrane region" description="Helical" evidence="9">
    <location>
        <begin position="223"/>
        <end position="241"/>
    </location>
</feature>
<feature type="transmembrane region" description="Helical" evidence="9">
    <location>
        <begin position="51"/>
        <end position="75"/>
    </location>
</feature>
<keyword evidence="4 9" id="KW-0812">Transmembrane</keyword>
<sequence length="633" mass="70402">MNDSKRTDQLHWQANRQQRGRANSRGYMPGLDGLRALAVLAVIAYHLNLDWAPGGLLGVSLFFVLSGYLITNILLQQWEHSGTIDLKDFWLRRARRLLPALFVMLAGVMIWVMLCAPERLAALKWEALAAVFYTSNWYLIFHQVSYFESFGPPSPLGHLWSLAVEEQFYLFWPLLLGWGLRCLRQRKWLVGGTIAVALASAAAMALIYIPGHDPSRVYYGTDTRVFALLVGAVLAMVWPSRKMSADLSGKKKLALDAAGSLGLLVVLLMISKTNQYQTSLYPGGLLLFSLAAACVVAVLAHPASYLGRCFSWGPLRWLGECSYGIYLWHYPVIVLTNPVVNTGGPDLSHTLWQIAVSVILATLSRYLIEEPIRYGRRQRVRRRMSALPWWQRPLPHRAKVTFSIVLVFSLLFVTPNEGTEISAKALAGSRVTTEAAPTQGTDKEAGAVTVEPAVTDKKNDVSGEEITVIGDSLLINVGPVLQERLPGIVIDAQIGRQMVQAPEVISRLQQEGKLRKIVIIELGTNGSFTEKQLTETLDSLQGTSEIVLVNTRVPKPWEAVVNETLRKVTESYPKARLIDWYSASSGHDDYFYSDGVHLTKTGVAAYGEILIEALISHQNDKDKSCYNNKKLKE</sequence>
<dbReference type="Gene3D" id="3.40.50.1110">
    <property type="entry name" value="SGNH hydrolase"/>
    <property type="match status" value="1"/>
</dbReference>
<dbReference type="InterPro" id="IPR002656">
    <property type="entry name" value="Acyl_transf_3_dom"/>
</dbReference>
<dbReference type="GO" id="GO:0009103">
    <property type="term" value="P:lipopolysaccharide biosynthetic process"/>
    <property type="evidence" value="ECO:0007669"/>
    <property type="project" value="TreeGrafter"/>
</dbReference>
<keyword evidence="11" id="KW-0378">Hydrolase</keyword>
<feature type="transmembrane region" description="Helical" evidence="9">
    <location>
        <begin position="283"/>
        <end position="305"/>
    </location>
</feature>
<dbReference type="GO" id="GO:0005886">
    <property type="term" value="C:plasma membrane"/>
    <property type="evidence" value="ECO:0007669"/>
    <property type="project" value="UniProtKB-SubCell"/>
</dbReference>
<name>A0A1M6Q163_9FIRM</name>
<proteinExistence type="predicted"/>
<evidence type="ECO:0000256" key="2">
    <source>
        <dbReference type="ARBA" id="ARBA00022475"/>
    </source>
</evidence>
<dbReference type="RefSeq" id="WP_072911174.1">
    <property type="nucleotide sequence ID" value="NZ_FRAR01000007.1"/>
</dbReference>
<dbReference type="GO" id="GO:0016747">
    <property type="term" value="F:acyltransferase activity, transferring groups other than amino-acyl groups"/>
    <property type="evidence" value="ECO:0007669"/>
    <property type="project" value="InterPro"/>
</dbReference>
<evidence type="ECO:0000256" key="8">
    <source>
        <dbReference type="SAM" id="MobiDB-lite"/>
    </source>
</evidence>
<feature type="transmembrane region" description="Helical" evidence="9">
    <location>
        <begin position="253"/>
        <end position="271"/>
    </location>
</feature>
<gene>
    <name evidence="11" type="ORF">SAMN02745123_00847</name>
</gene>
<feature type="transmembrane region" description="Helical" evidence="9">
    <location>
        <begin position="96"/>
        <end position="114"/>
    </location>
</feature>
<dbReference type="GO" id="GO:0016787">
    <property type="term" value="F:hydrolase activity"/>
    <property type="evidence" value="ECO:0007669"/>
    <property type="project" value="UniProtKB-KW"/>
</dbReference>
<dbReference type="InterPro" id="IPR050879">
    <property type="entry name" value="Acyltransferase_3"/>
</dbReference>
<dbReference type="PANTHER" id="PTHR23028:SF53">
    <property type="entry name" value="ACYL_TRANSF_3 DOMAIN-CONTAINING PROTEIN"/>
    <property type="match status" value="1"/>
</dbReference>
<dbReference type="Proteomes" id="UP000183997">
    <property type="component" value="Unassembled WGS sequence"/>
</dbReference>
<organism evidence="11 12">
    <name type="scientific">Desulforamulus aeronauticus DSM 10349</name>
    <dbReference type="NCBI Taxonomy" id="1121421"/>
    <lineage>
        <taxon>Bacteria</taxon>
        <taxon>Bacillati</taxon>
        <taxon>Bacillota</taxon>
        <taxon>Clostridia</taxon>
        <taxon>Eubacteriales</taxon>
        <taxon>Peptococcaceae</taxon>
        <taxon>Desulforamulus</taxon>
    </lineage>
</organism>
<feature type="domain" description="Acyltransferase 3" evidence="10">
    <location>
        <begin position="29"/>
        <end position="364"/>
    </location>
</feature>
<feature type="transmembrane region" description="Helical" evidence="9">
    <location>
        <begin position="157"/>
        <end position="176"/>
    </location>
</feature>
<dbReference type="Pfam" id="PF01757">
    <property type="entry name" value="Acyl_transf_3"/>
    <property type="match status" value="1"/>
</dbReference>
<dbReference type="SUPFAM" id="SSF52266">
    <property type="entry name" value="SGNH hydrolase"/>
    <property type="match status" value="1"/>
</dbReference>
<feature type="transmembrane region" description="Helical" evidence="9">
    <location>
        <begin position="188"/>
        <end position="211"/>
    </location>
</feature>
<dbReference type="CDD" id="cd01840">
    <property type="entry name" value="SGNH_hydrolase_yrhL_like"/>
    <property type="match status" value="1"/>
</dbReference>
<keyword evidence="5 9" id="KW-1133">Transmembrane helix</keyword>
<protein>
    <submittedName>
        <fullName evidence="11">Peptidoglycan/LPS O-acetylase OafA/YrhL, contains acyltransferase and SGNH-hydrolase domains</fullName>
    </submittedName>
</protein>
<evidence type="ECO:0000256" key="3">
    <source>
        <dbReference type="ARBA" id="ARBA00022679"/>
    </source>
</evidence>
<dbReference type="OrthoDB" id="9798935at2"/>
<keyword evidence="3 11" id="KW-0808">Transferase</keyword>
<dbReference type="EMBL" id="FRAR01000007">
    <property type="protein sequence ID" value="SHK13985.1"/>
    <property type="molecule type" value="Genomic_DNA"/>
</dbReference>
<feature type="transmembrane region" description="Helical" evidence="9">
    <location>
        <begin position="26"/>
        <end position="45"/>
    </location>
</feature>
<feature type="compositionally biased region" description="Polar residues" evidence="8">
    <location>
        <begin position="10"/>
        <end position="21"/>
    </location>
</feature>
<evidence type="ECO:0000256" key="6">
    <source>
        <dbReference type="ARBA" id="ARBA00023136"/>
    </source>
</evidence>
<evidence type="ECO:0000259" key="10">
    <source>
        <dbReference type="Pfam" id="PF01757"/>
    </source>
</evidence>
<evidence type="ECO:0000256" key="7">
    <source>
        <dbReference type="ARBA" id="ARBA00023315"/>
    </source>
</evidence>
<keyword evidence="12" id="KW-1185">Reference proteome</keyword>
<dbReference type="PANTHER" id="PTHR23028">
    <property type="entry name" value="ACETYLTRANSFERASE"/>
    <property type="match status" value="1"/>
</dbReference>
<feature type="region of interest" description="Disordered" evidence="8">
    <location>
        <begin position="1"/>
        <end position="24"/>
    </location>
</feature>
<keyword evidence="2" id="KW-1003">Cell membrane</keyword>
<evidence type="ECO:0000256" key="4">
    <source>
        <dbReference type="ARBA" id="ARBA00022692"/>
    </source>
</evidence>
<evidence type="ECO:0000313" key="11">
    <source>
        <dbReference type="EMBL" id="SHK13985.1"/>
    </source>
</evidence>
<accession>A0A1M6Q163</accession>
<keyword evidence="6 9" id="KW-0472">Membrane</keyword>
<evidence type="ECO:0000256" key="5">
    <source>
        <dbReference type="ARBA" id="ARBA00022989"/>
    </source>
</evidence>
<evidence type="ECO:0000256" key="9">
    <source>
        <dbReference type="SAM" id="Phobius"/>
    </source>
</evidence>
<dbReference type="InterPro" id="IPR036514">
    <property type="entry name" value="SGNH_hydro_sf"/>
</dbReference>
<dbReference type="AlphaFoldDB" id="A0A1M6Q163"/>
<feature type="transmembrane region" description="Helical" evidence="9">
    <location>
        <begin position="317"/>
        <end position="339"/>
    </location>
</feature>
<keyword evidence="7 11" id="KW-0012">Acyltransferase</keyword>
<comment type="subcellular location">
    <subcellularLocation>
        <location evidence="1">Cell membrane</location>
        <topology evidence="1">Multi-pass membrane protein</topology>
    </subcellularLocation>
</comment>
<reference evidence="12" key="1">
    <citation type="submission" date="2016-11" db="EMBL/GenBank/DDBJ databases">
        <authorList>
            <person name="Varghese N."/>
            <person name="Submissions S."/>
        </authorList>
    </citation>
    <scope>NUCLEOTIDE SEQUENCE [LARGE SCALE GENOMIC DNA]</scope>
    <source>
        <strain evidence="12">DSM 10349</strain>
    </source>
</reference>
<feature type="transmembrane region" description="Helical" evidence="9">
    <location>
        <begin position="351"/>
        <end position="368"/>
    </location>
</feature>
<evidence type="ECO:0000256" key="1">
    <source>
        <dbReference type="ARBA" id="ARBA00004651"/>
    </source>
</evidence>
<dbReference type="STRING" id="1121421.SAMN02745123_00847"/>